<feature type="transmembrane region" description="Helical" evidence="1">
    <location>
        <begin position="49"/>
        <end position="73"/>
    </location>
</feature>
<dbReference type="RefSeq" id="WP_106189196.1">
    <property type="nucleotide sequence ID" value="NZ_PVTF01000006.1"/>
</dbReference>
<name>A0A2T0T4X4_9PSEU</name>
<evidence type="ECO:0000256" key="1">
    <source>
        <dbReference type="SAM" id="Phobius"/>
    </source>
</evidence>
<protein>
    <submittedName>
        <fullName evidence="2">Putative superfamily III holin-X</fullName>
    </submittedName>
</protein>
<sequence>MDSGVQEASTAQLVGKLSEQVSRLAQEEIKLAVAELQAKGKKVGVGAGLFGGAGVLAWFGVMSLIAGLVLLLATVMAPWLAAFVVAVGVFVIAGIVALVGKKQIDKGTPPVPEEAIQGVKQDIATVSERAHR</sequence>
<dbReference type="AlphaFoldDB" id="A0A2T0T4X4"/>
<feature type="transmembrane region" description="Helical" evidence="1">
    <location>
        <begin position="79"/>
        <end position="99"/>
    </location>
</feature>
<proteinExistence type="predicted"/>
<dbReference type="InterPro" id="IPR009937">
    <property type="entry name" value="Phage_holin_3_6"/>
</dbReference>
<dbReference type="OrthoDB" id="4870234at2"/>
<dbReference type="EMBL" id="PVTF01000006">
    <property type="protein sequence ID" value="PRY40681.1"/>
    <property type="molecule type" value="Genomic_DNA"/>
</dbReference>
<keyword evidence="1" id="KW-1133">Transmembrane helix</keyword>
<dbReference type="Pfam" id="PF07332">
    <property type="entry name" value="Phage_holin_3_6"/>
    <property type="match status" value="1"/>
</dbReference>
<keyword evidence="3" id="KW-1185">Reference proteome</keyword>
<accession>A0A2T0T4X4</accession>
<dbReference type="Proteomes" id="UP000239494">
    <property type="component" value="Unassembled WGS sequence"/>
</dbReference>
<keyword evidence="1" id="KW-0812">Transmembrane</keyword>
<gene>
    <name evidence="2" type="ORF">CLV43_106422</name>
</gene>
<keyword evidence="1" id="KW-0472">Membrane</keyword>
<organism evidence="2 3">
    <name type="scientific">Umezawaea tangerina</name>
    <dbReference type="NCBI Taxonomy" id="84725"/>
    <lineage>
        <taxon>Bacteria</taxon>
        <taxon>Bacillati</taxon>
        <taxon>Actinomycetota</taxon>
        <taxon>Actinomycetes</taxon>
        <taxon>Pseudonocardiales</taxon>
        <taxon>Pseudonocardiaceae</taxon>
        <taxon>Umezawaea</taxon>
    </lineage>
</organism>
<evidence type="ECO:0000313" key="2">
    <source>
        <dbReference type="EMBL" id="PRY40681.1"/>
    </source>
</evidence>
<comment type="caution">
    <text evidence="2">The sequence shown here is derived from an EMBL/GenBank/DDBJ whole genome shotgun (WGS) entry which is preliminary data.</text>
</comment>
<evidence type="ECO:0000313" key="3">
    <source>
        <dbReference type="Proteomes" id="UP000239494"/>
    </source>
</evidence>
<reference evidence="2 3" key="1">
    <citation type="submission" date="2018-03" db="EMBL/GenBank/DDBJ databases">
        <title>Genomic Encyclopedia of Archaeal and Bacterial Type Strains, Phase II (KMG-II): from individual species to whole genera.</title>
        <authorList>
            <person name="Goeker M."/>
        </authorList>
    </citation>
    <scope>NUCLEOTIDE SEQUENCE [LARGE SCALE GENOMIC DNA]</scope>
    <source>
        <strain evidence="2 3">DSM 44720</strain>
    </source>
</reference>